<dbReference type="SUPFAM" id="SSF54236">
    <property type="entry name" value="Ubiquitin-like"/>
    <property type="match status" value="1"/>
</dbReference>
<keyword evidence="13" id="KW-1185">Reference proteome</keyword>
<dbReference type="InterPro" id="IPR036940">
    <property type="entry name" value="PI3/4_kinase_cat_sf"/>
</dbReference>
<dbReference type="InterPro" id="IPR011009">
    <property type="entry name" value="Kinase-like_dom_sf"/>
</dbReference>
<dbReference type="Pfam" id="PF00454">
    <property type="entry name" value="PI3_PI4_kinase"/>
    <property type="match status" value="2"/>
</dbReference>
<feature type="domain" description="PI3K-RBD" evidence="10">
    <location>
        <begin position="172"/>
        <end position="273"/>
    </location>
</feature>
<keyword evidence="1" id="KW-0808">Transferase</keyword>
<feature type="compositionally biased region" description="Basic residues" evidence="6">
    <location>
        <begin position="1130"/>
        <end position="1139"/>
    </location>
</feature>
<feature type="compositionally biased region" description="Basic and acidic residues" evidence="6">
    <location>
        <begin position="1095"/>
        <end position="1104"/>
    </location>
</feature>
<dbReference type="SUPFAM" id="SSF56112">
    <property type="entry name" value="Protein kinase-like (PK-like)"/>
    <property type="match status" value="1"/>
</dbReference>
<protein>
    <submittedName>
        <fullName evidence="12">PK3CA-like protein</fullName>
    </submittedName>
</protein>
<gene>
    <name evidence="12" type="ORF">MAR_005480</name>
</gene>
<dbReference type="InterPro" id="IPR042236">
    <property type="entry name" value="PI3K_accessory_sf"/>
</dbReference>
<dbReference type="InterPro" id="IPR029071">
    <property type="entry name" value="Ubiquitin-like_domsf"/>
</dbReference>
<organism evidence="12 13">
    <name type="scientific">Mya arenaria</name>
    <name type="common">Soft-shell clam</name>
    <dbReference type="NCBI Taxonomy" id="6604"/>
    <lineage>
        <taxon>Eukaryota</taxon>
        <taxon>Metazoa</taxon>
        <taxon>Spiralia</taxon>
        <taxon>Lophotrochozoa</taxon>
        <taxon>Mollusca</taxon>
        <taxon>Bivalvia</taxon>
        <taxon>Autobranchia</taxon>
        <taxon>Heteroconchia</taxon>
        <taxon>Euheterodonta</taxon>
        <taxon>Imparidentia</taxon>
        <taxon>Neoheterodontei</taxon>
        <taxon>Myida</taxon>
        <taxon>Myoidea</taxon>
        <taxon>Myidae</taxon>
        <taxon>Mya</taxon>
    </lineage>
</organism>
<evidence type="ECO:0000256" key="3">
    <source>
        <dbReference type="ARBA" id="ARBA00022777"/>
    </source>
</evidence>
<evidence type="ECO:0000259" key="7">
    <source>
        <dbReference type="PROSITE" id="PS50290"/>
    </source>
</evidence>
<dbReference type="Gene3D" id="1.25.40.70">
    <property type="entry name" value="Phosphatidylinositol 3-kinase, accessory domain (PIK)"/>
    <property type="match status" value="1"/>
</dbReference>
<dbReference type="PROSITE" id="PS50290">
    <property type="entry name" value="PI3_4_KINASE_3"/>
    <property type="match status" value="1"/>
</dbReference>
<dbReference type="PROSITE" id="PS00916">
    <property type="entry name" value="PI3_4_KINASE_2"/>
    <property type="match status" value="1"/>
</dbReference>
<keyword evidence="4" id="KW-0067">ATP-binding</keyword>
<accession>A0ABY7EZP8</accession>
<dbReference type="Proteomes" id="UP001164746">
    <property type="component" value="Chromosome 9"/>
</dbReference>
<keyword evidence="2" id="KW-0547">Nucleotide-binding</keyword>
<dbReference type="Gene3D" id="1.10.1070.11">
    <property type="entry name" value="Phosphatidylinositol 3-/4-kinase, catalytic domain"/>
    <property type="match status" value="2"/>
</dbReference>
<dbReference type="PROSITE" id="PS51546">
    <property type="entry name" value="PI3K_RBD"/>
    <property type="match status" value="1"/>
</dbReference>
<proteinExistence type="inferred from homology"/>
<dbReference type="SMART" id="SM00144">
    <property type="entry name" value="PI3K_rbd"/>
    <property type="match status" value="1"/>
</dbReference>
<dbReference type="SMART" id="SM00146">
    <property type="entry name" value="PI3Kc"/>
    <property type="match status" value="1"/>
</dbReference>
<evidence type="ECO:0000256" key="4">
    <source>
        <dbReference type="ARBA" id="ARBA00022840"/>
    </source>
</evidence>
<dbReference type="SUPFAM" id="SSF48371">
    <property type="entry name" value="ARM repeat"/>
    <property type="match status" value="1"/>
</dbReference>
<dbReference type="PANTHER" id="PTHR10048:SF111">
    <property type="entry name" value="PHOSPHATIDYLINOSITOL 3-KINASE AGE-1"/>
    <property type="match status" value="1"/>
</dbReference>
<feature type="compositionally biased region" description="Basic and acidic residues" evidence="6">
    <location>
        <begin position="1076"/>
        <end position="1089"/>
    </location>
</feature>
<dbReference type="Pfam" id="PF00792">
    <property type="entry name" value="PI3K_C2"/>
    <property type="match status" value="1"/>
</dbReference>
<evidence type="ECO:0000256" key="6">
    <source>
        <dbReference type="SAM" id="MobiDB-lite"/>
    </source>
</evidence>
<dbReference type="SUPFAM" id="SSF49562">
    <property type="entry name" value="C2 domain (Calcium/lipid-binding domain, CaLB)"/>
    <property type="match status" value="1"/>
</dbReference>
<keyword evidence="3" id="KW-0418">Kinase</keyword>
<feature type="domain" description="PIK helical" evidence="9">
    <location>
        <begin position="480"/>
        <end position="657"/>
    </location>
</feature>
<feature type="compositionally biased region" description="Basic and acidic residues" evidence="6">
    <location>
        <begin position="1113"/>
        <end position="1129"/>
    </location>
</feature>
<evidence type="ECO:0000256" key="1">
    <source>
        <dbReference type="ARBA" id="ARBA00022679"/>
    </source>
</evidence>
<name>A0ABY7EZP8_MYAAR</name>
<feature type="domain" description="C2 PI3K-type" evidence="11">
    <location>
        <begin position="313"/>
        <end position="453"/>
    </location>
</feature>
<reference evidence="12" key="1">
    <citation type="submission" date="2022-11" db="EMBL/GenBank/DDBJ databases">
        <title>Centuries of genome instability and evolution in soft-shell clam transmissible cancer (bioRxiv).</title>
        <authorList>
            <person name="Hart S.F.M."/>
            <person name="Yonemitsu M.A."/>
            <person name="Giersch R.M."/>
            <person name="Beal B.F."/>
            <person name="Arriagada G."/>
            <person name="Davis B.W."/>
            <person name="Ostrander E.A."/>
            <person name="Goff S.P."/>
            <person name="Metzger M.J."/>
        </authorList>
    </citation>
    <scope>NUCLEOTIDE SEQUENCE</scope>
    <source>
        <strain evidence="12">MELC-2E11</strain>
        <tissue evidence="12">Siphon/mantle</tissue>
    </source>
</reference>
<evidence type="ECO:0000256" key="5">
    <source>
        <dbReference type="PROSITE-ProRule" id="PRU00880"/>
    </source>
</evidence>
<feature type="domain" description="PI3K/PI4K catalytic" evidence="7">
    <location>
        <begin position="686"/>
        <end position="949"/>
    </location>
</feature>
<dbReference type="InterPro" id="IPR002420">
    <property type="entry name" value="PI3K-type_C2_dom"/>
</dbReference>
<evidence type="ECO:0000256" key="2">
    <source>
        <dbReference type="ARBA" id="ARBA00022741"/>
    </source>
</evidence>
<dbReference type="Pfam" id="PF00613">
    <property type="entry name" value="PI3Ka"/>
    <property type="match status" value="1"/>
</dbReference>
<dbReference type="InterPro" id="IPR015433">
    <property type="entry name" value="PI3/4_kinase"/>
</dbReference>
<evidence type="ECO:0000259" key="9">
    <source>
        <dbReference type="PROSITE" id="PS51545"/>
    </source>
</evidence>
<dbReference type="InterPro" id="IPR003113">
    <property type="entry name" value="PI3K_ABD"/>
</dbReference>
<dbReference type="PROSITE" id="PS51545">
    <property type="entry name" value="PIK_HELICAL"/>
    <property type="match status" value="1"/>
</dbReference>
<evidence type="ECO:0000259" key="10">
    <source>
        <dbReference type="PROSITE" id="PS51546"/>
    </source>
</evidence>
<dbReference type="InterPro" id="IPR000341">
    <property type="entry name" value="PI3K_Ras-bd_dom"/>
</dbReference>
<dbReference type="Gene3D" id="2.60.40.150">
    <property type="entry name" value="C2 domain"/>
    <property type="match status" value="1"/>
</dbReference>
<dbReference type="SMART" id="SM00143">
    <property type="entry name" value="PI3K_p85B"/>
    <property type="match status" value="1"/>
</dbReference>
<dbReference type="Gene3D" id="3.30.1010.10">
    <property type="entry name" value="Phosphatidylinositol 3-kinase Catalytic Subunit, Chain A, domain 4"/>
    <property type="match status" value="1"/>
</dbReference>
<sequence length="1183" mass="137658">MPPSSGELWGHHLMPQQVAVDCLLPNGLLIPLRCNRDSTIEKVKADLWLEARRQPLFHKLGEQVQYIFVGITQDAELEEFYDETRRLCDLKLFQPILKVIEPKGNREEKMLNYELELEVMTFRRNILTVCQNAVEDRRRNGKHSLALYTYPPDVENSAKLPSHLEEKLQTDNKNFLMCVWVVQSDKSRNKFTLRIPHTAKPNDVIAETIRWRSRKMGRSKEETDRCIDGYSHTYVLKVCGCDLFLFEGYPISQYKYIRECLETKKIPQLMLLTKENVYATIKDTPFHMPSYVQRGIQALNDVQNKTTISMFEVHTNFKMKVHCATYVNVKDVGGKIYVKVGLYHGTEPLCESKLTKESDFNNPRWNEWLEFLYLSDIPRSAKICFSICSIHYALAWGNLQLFDFNTHMLSDKVSLQLWPMPHGLDELLNPLGIPGSNPDKDQPTLEIEFETFSPTLSSPPDTQLEDLAKFATNRDNRQSSLALADDWRHEEEQLLDIIGKDPLSEILEQEKALLWKRRDYCLHQPNSLPKLLSAIKWNDRENVAQLYMLLKQWPTVSPEVALHLLDCSFTDLRVRQFAVHCLEIGISDDKLQRYLLQFIQALKFEPYLDNPLTRFLLKRSLMNQRIGQQFFWHLKSELHHTAMRTRYGLILEAFCRGCGSFMKTLLKQVEALDKLTKLTNVLKASGSNVCEVKMSKKKPLWMVWENNDPLADLWIKQYTILFKNGDDLRQDMLTLQLISVMDSIWKTAGLDLRMTPYLCLASGQDVGLIEGVRNSATIMKIQEKGGAKATLQLGSKALHNWIRLHNLERYDEAIDMFTRSCVGYCIATFVLGIGDRHSENIMCIEDGRRVPFVLTEDFVYVIARGRDQPQKSEEFKEFQQLCLQAYKELRKQADLIINLLTMMLSCGIPELQSLDDISYVRKTLAVESTEEEAELYFRQQFEAAYKGQWTTKGSPRPDAWNAGRRPVSVLVPEKMELHFSKLLSCHTIIQEEGLQKSSRPQQQPDLALVGCVKVVKQFVTQCGNWKRCLLVITYTTEVMKLRNIATQGKAEEFDREWQEKSRTAFRGLDYGANRRTDRRELKGRQDERDRHRRDGRHERRRDEQLALPAPENDQGRRSEHWGRTAERRDRNTKKQLQKRRKISEKQIDCWSFRLLFIHHSGNIPSHCDTLYIAFVYSICCLTE</sequence>
<dbReference type="EMBL" id="CP111020">
    <property type="protein sequence ID" value="WAR15375.1"/>
    <property type="molecule type" value="Genomic_DNA"/>
</dbReference>
<dbReference type="PROSITE" id="PS51544">
    <property type="entry name" value="PI3K_ABD"/>
    <property type="match status" value="1"/>
</dbReference>
<dbReference type="Pfam" id="PF02192">
    <property type="entry name" value="PI3K_p85B"/>
    <property type="match status" value="1"/>
</dbReference>
<dbReference type="SMART" id="SM00142">
    <property type="entry name" value="PI3K_C2"/>
    <property type="match status" value="1"/>
</dbReference>
<dbReference type="PANTHER" id="PTHR10048">
    <property type="entry name" value="PHOSPHATIDYLINOSITOL KINASE"/>
    <property type="match status" value="1"/>
</dbReference>
<dbReference type="SMART" id="SM00145">
    <property type="entry name" value="PI3Ka"/>
    <property type="match status" value="1"/>
</dbReference>
<evidence type="ECO:0000313" key="13">
    <source>
        <dbReference type="Proteomes" id="UP001164746"/>
    </source>
</evidence>
<dbReference type="Gene3D" id="3.10.20.770">
    <property type="match status" value="1"/>
</dbReference>
<dbReference type="InterPro" id="IPR001263">
    <property type="entry name" value="PI3K_accessory_dom"/>
</dbReference>
<dbReference type="InterPro" id="IPR035892">
    <property type="entry name" value="C2_domain_sf"/>
</dbReference>
<evidence type="ECO:0000259" key="8">
    <source>
        <dbReference type="PROSITE" id="PS51544"/>
    </source>
</evidence>
<dbReference type="PROSITE" id="PS51547">
    <property type="entry name" value="C2_PI3K"/>
    <property type="match status" value="1"/>
</dbReference>
<dbReference type="Pfam" id="PF00794">
    <property type="entry name" value="PI3K_rbd"/>
    <property type="match status" value="1"/>
</dbReference>
<feature type="domain" description="PI3K-ABD" evidence="8">
    <location>
        <begin position="14"/>
        <end position="103"/>
    </location>
</feature>
<dbReference type="InterPro" id="IPR000403">
    <property type="entry name" value="PI3/4_kinase_cat_dom"/>
</dbReference>
<evidence type="ECO:0000313" key="12">
    <source>
        <dbReference type="EMBL" id="WAR15375.1"/>
    </source>
</evidence>
<evidence type="ECO:0000259" key="11">
    <source>
        <dbReference type="PROSITE" id="PS51547"/>
    </source>
</evidence>
<dbReference type="InterPro" id="IPR018936">
    <property type="entry name" value="PI3/4_kinase_CS"/>
</dbReference>
<dbReference type="InterPro" id="IPR016024">
    <property type="entry name" value="ARM-type_fold"/>
</dbReference>
<feature type="region of interest" description="Disordered" evidence="6">
    <location>
        <begin position="1076"/>
        <end position="1139"/>
    </location>
</feature>
<comment type="similarity">
    <text evidence="5">Belongs to the PI3/PI4-kinase family.</text>
</comment>
<dbReference type="PROSITE" id="PS00915">
    <property type="entry name" value="PI3_4_KINASE_1"/>
    <property type="match status" value="1"/>
</dbReference>